<protein>
    <submittedName>
        <fullName evidence="2">Nitroreductase</fullName>
    </submittedName>
</protein>
<dbReference type="EMBL" id="JAEAGR010000009">
    <property type="protein sequence ID" value="MBH1941173.1"/>
    <property type="molecule type" value="Genomic_DNA"/>
</dbReference>
<dbReference type="SUPFAM" id="SSF55469">
    <property type="entry name" value="FMN-dependent nitroreductase-like"/>
    <property type="match status" value="1"/>
</dbReference>
<dbReference type="RefSeq" id="WP_197661396.1">
    <property type="nucleotide sequence ID" value="NZ_JAEAGR010000009.1"/>
</dbReference>
<dbReference type="AlphaFoldDB" id="A0A8J7H2S3"/>
<evidence type="ECO:0000313" key="3">
    <source>
        <dbReference type="Proteomes" id="UP000623269"/>
    </source>
</evidence>
<dbReference type="InterPro" id="IPR029478">
    <property type="entry name" value="TM1586_NiRdase"/>
</dbReference>
<gene>
    <name evidence="2" type="ORF">I5677_09745</name>
</gene>
<organism evidence="2 3">
    <name type="scientific">Mobilitalea sibirica</name>
    <dbReference type="NCBI Taxonomy" id="1462919"/>
    <lineage>
        <taxon>Bacteria</taxon>
        <taxon>Bacillati</taxon>
        <taxon>Bacillota</taxon>
        <taxon>Clostridia</taxon>
        <taxon>Lachnospirales</taxon>
        <taxon>Lachnospiraceae</taxon>
        <taxon>Mobilitalea</taxon>
    </lineage>
</organism>
<dbReference type="Gene3D" id="3.40.109.30">
    <property type="entry name" value="putative nitroreductase (tm1586), domain 2"/>
    <property type="match status" value="1"/>
</dbReference>
<dbReference type="GO" id="GO:0016491">
    <property type="term" value="F:oxidoreductase activity"/>
    <property type="evidence" value="ECO:0007669"/>
    <property type="project" value="InterPro"/>
</dbReference>
<proteinExistence type="predicted"/>
<feature type="domain" description="Putative nitroreductase TM1586" evidence="1">
    <location>
        <begin position="5"/>
        <end position="226"/>
    </location>
</feature>
<keyword evidence="3" id="KW-1185">Reference proteome</keyword>
<evidence type="ECO:0000259" key="1">
    <source>
        <dbReference type="Pfam" id="PF14512"/>
    </source>
</evidence>
<comment type="caution">
    <text evidence="2">The sequence shown here is derived from an EMBL/GenBank/DDBJ whole genome shotgun (WGS) entry which is preliminary data.</text>
</comment>
<dbReference type="Gene3D" id="3.40.109.10">
    <property type="entry name" value="NADH Oxidase"/>
    <property type="match status" value="1"/>
</dbReference>
<reference evidence="2" key="1">
    <citation type="submission" date="2020-12" db="EMBL/GenBank/DDBJ databases">
        <title>M. sibirica DSM 26468T genome.</title>
        <authorList>
            <person name="Thieme N."/>
            <person name="Rettenmaier R."/>
            <person name="Zverlov V."/>
            <person name="Liebl W."/>
        </authorList>
    </citation>
    <scope>NUCLEOTIDE SEQUENCE</scope>
    <source>
        <strain evidence="2">DSM 26468</strain>
    </source>
</reference>
<dbReference type="Pfam" id="PF14512">
    <property type="entry name" value="TM1586_NiRdase"/>
    <property type="match status" value="1"/>
</dbReference>
<evidence type="ECO:0000313" key="2">
    <source>
        <dbReference type="EMBL" id="MBH1941173.1"/>
    </source>
</evidence>
<accession>A0A8J7H2S3</accession>
<dbReference type="Proteomes" id="UP000623269">
    <property type="component" value="Unassembled WGS sequence"/>
</dbReference>
<name>A0A8J7H2S3_9FIRM</name>
<sequence length="247" mass="27511">MTDLEAIEKRCSRRSYLSTTIPTKSQHLLNEIIEQLNKQSGLSIQLIIDGSSSFQGVRKSYGMFSGVQSFIAMVGNSTDINLREKIGYYGELLILEATKLGLGTCWVGGTYDRKHCPCKINKNEELVCVITVGLVQEKQSFKEKAIYKLAHRGSKPLEMLYYSDTEEVPEWFLSGMKAVQKAPSAVNRQPVRFVYQAGEVSASVKEVTKYELVDLGIAKVHFEIGAGGKFSFGNKAVFIKYLPSDLS</sequence>
<dbReference type="InterPro" id="IPR000415">
    <property type="entry name" value="Nitroreductase-like"/>
</dbReference>